<dbReference type="Pfam" id="PF00069">
    <property type="entry name" value="Pkinase"/>
    <property type="match status" value="1"/>
</dbReference>
<feature type="transmembrane region" description="Helical" evidence="8">
    <location>
        <begin position="527"/>
        <end position="551"/>
    </location>
</feature>
<evidence type="ECO:0000313" key="11">
    <source>
        <dbReference type="Proteomes" id="UP000320496"/>
    </source>
</evidence>
<dbReference type="GO" id="GO:0005524">
    <property type="term" value="F:ATP binding"/>
    <property type="evidence" value="ECO:0007669"/>
    <property type="project" value="UniProtKB-KW"/>
</dbReference>
<name>A0A517ZED3_9PLAN</name>
<keyword evidence="4" id="KW-0547">Nucleotide-binding</keyword>
<evidence type="ECO:0000256" key="8">
    <source>
        <dbReference type="SAM" id="Phobius"/>
    </source>
</evidence>
<protein>
    <recommendedName>
        <fullName evidence="1">non-specific serine/threonine protein kinase</fullName>
        <ecNumber evidence="1">2.7.11.1</ecNumber>
    </recommendedName>
</protein>
<dbReference type="PROSITE" id="PS00108">
    <property type="entry name" value="PROTEIN_KINASE_ST"/>
    <property type="match status" value="1"/>
</dbReference>
<evidence type="ECO:0000256" key="6">
    <source>
        <dbReference type="ARBA" id="ARBA00022840"/>
    </source>
</evidence>
<keyword evidence="3 10" id="KW-0808">Transferase</keyword>
<dbReference type="Proteomes" id="UP000320496">
    <property type="component" value="Chromosome"/>
</dbReference>
<dbReference type="PANTHER" id="PTHR43289:SF6">
    <property type="entry name" value="SERINE_THREONINE-PROTEIN KINASE NEKL-3"/>
    <property type="match status" value="1"/>
</dbReference>
<feature type="transmembrane region" description="Helical" evidence="8">
    <location>
        <begin position="492"/>
        <end position="515"/>
    </location>
</feature>
<evidence type="ECO:0000256" key="5">
    <source>
        <dbReference type="ARBA" id="ARBA00022777"/>
    </source>
</evidence>
<sequence length="555" mass="61848">MNQDTDPRGETLDYRESSDRRPDIADLLVCVDGPERKELLRELIQLELWWRRHEVPAPSEEEYCRRFADNRLLVTEAFEQFRKRFSAGDNNSRSTGSEATLVDAQSFAPVERPTLPPDSNCDAPERDDRLRYFGDYELLEEIARGGMGVVFKARQIKLNRVVALKMILSGNLAAEEEILRFKTEAEAAANLDHPGIVPIYEIGEHNGQHYFSMGYVEGQSLAKRVKNGPLPPREAAEIVSKVARAVAHAHDKGVIHRDLKPANVMLDANVGPRVTDFGLAKQVESASDLTRTGAVMGTPSYMPPEQAGGKTDDVGPRSDVYSLGAILYCLLTGRPPFQSANPMDTLLQVLRDAPIPPRELTPRIAVELDVICLKCLEKDQDCRYGSATELARDLEAFLNDQSISAKPSGLLRSTWRWYTGRQDSAVLVAGGYLLITGLILTIWNLLGFVFAPIHERLSQRLYDAWLQIIASSLFWTIPSIFLGYYTLRRKPVAVYSGVAFAVASMGLSFGMFFFPDASPVVEHRFDALAGLLLVTSVLGAILYLAAIYSLWRRRG</sequence>
<keyword evidence="8" id="KW-0812">Transmembrane</keyword>
<feature type="transmembrane region" description="Helical" evidence="8">
    <location>
        <begin position="465"/>
        <end position="485"/>
    </location>
</feature>
<evidence type="ECO:0000256" key="3">
    <source>
        <dbReference type="ARBA" id="ARBA00022679"/>
    </source>
</evidence>
<evidence type="ECO:0000256" key="7">
    <source>
        <dbReference type="SAM" id="MobiDB-lite"/>
    </source>
</evidence>
<keyword evidence="8" id="KW-1133">Transmembrane helix</keyword>
<reference evidence="10 11" key="1">
    <citation type="submission" date="2019-02" db="EMBL/GenBank/DDBJ databases">
        <title>Deep-cultivation of Planctomycetes and their phenomic and genomic characterization uncovers novel biology.</title>
        <authorList>
            <person name="Wiegand S."/>
            <person name="Jogler M."/>
            <person name="Boedeker C."/>
            <person name="Pinto D."/>
            <person name="Vollmers J."/>
            <person name="Rivas-Marin E."/>
            <person name="Kohn T."/>
            <person name="Peeters S.H."/>
            <person name="Heuer A."/>
            <person name="Rast P."/>
            <person name="Oberbeckmann S."/>
            <person name="Bunk B."/>
            <person name="Jeske O."/>
            <person name="Meyerdierks A."/>
            <person name="Storesund J.E."/>
            <person name="Kallscheuer N."/>
            <person name="Luecker S."/>
            <person name="Lage O.M."/>
            <person name="Pohl T."/>
            <person name="Merkel B.J."/>
            <person name="Hornburger P."/>
            <person name="Mueller R.-W."/>
            <person name="Bruemmer F."/>
            <person name="Labrenz M."/>
            <person name="Spormann A.M."/>
            <person name="Op den Camp H."/>
            <person name="Overmann J."/>
            <person name="Amann R."/>
            <person name="Jetten M.S.M."/>
            <person name="Mascher T."/>
            <person name="Medema M.H."/>
            <person name="Devos D.P."/>
            <person name="Kaster A.-K."/>
            <person name="Ovreas L."/>
            <person name="Rohde M."/>
            <person name="Galperin M.Y."/>
            <person name="Jogler C."/>
        </authorList>
    </citation>
    <scope>NUCLEOTIDE SEQUENCE [LARGE SCALE GENOMIC DNA]</scope>
    <source>
        <strain evidence="10 11">Mal4</strain>
    </source>
</reference>
<dbReference type="GO" id="GO:0004674">
    <property type="term" value="F:protein serine/threonine kinase activity"/>
    <property type="evidence" value="ECO:0007669"/>
    <property type="project" value="UniProtKB-KW"/>
</dbReference>
<dbReference type="InterPro" id="IPR000719">
    <property type="entry name" value="Prot_kinase_dom"/>
</dbReference>
<dbReference type="FunFam" id="1.10.510.10:FF:000021">
    <property type="entry name" value="Serine/threonine protein kinase"/>
    <property type="match status" value="1"/>
</dbReference>
<organism evidence="10 11">
    <name type="scientific">Maioricimonas rarisocia</name>
    <dbReference type="NCBI Taxonomy" id="2528026"/>
    <lineage>
        <taxon>Bacteria</taxon>
        <taxon>Pseudomonadati</taxon>
        <taxon>Planctomycetota</taxon>
        <taxon>Planctomycetia</taxon>
        <taxon>Planctomycetales</taxon>
        <taxon>Planctomycetaceae</taxon>
        <taxon>Maioricimonas</taxon>
    </lineage>
</organism>
<dbReference type="EC" id="2.7.11.1" evidence="1"/>
<feature type="region of interest" description="Disordered" evidence="7">
    <location>
        <begin position="105"/>
        <end position="126"/>
    </location>
</feature>
<dbReference type="AlphaFoldDB" id="A0A517ZED3"/>
<dbReference type="EMBL" id="CP036275">
    <property type="protein sequence ID" value="QDU40836.1"/>
    <property type="molecule type" value="Genomic_DNA"/>
</dbReference>
<feature type="transmembrane region" description="Helical" evidence="8">
    <location>
        <begin position="425"/>
        <end position="453"/>
    </location>
</feature>
<keyword evidence="2" id="KW-0723">Serine/threonine-protein kinase</keyword>
<feature type="domain" description="Protein kinase" evidence="9">
    <location>
        <begin position="136"/>
        <end position="398"/>
    </location>
</feature>
<evidence type="ECO:0000313" key="10">
    <source>
        <dbReference type="EMBL" id="QDU40836.1"/>
    </source>
</evidence>
<evidence type="ECO:0000259" key="9">
    <source>
        <dbReference type="PROSITE" id="PS50011"/>
    </source>
</evidence>
<dbReference type="Gene3D" id="3.30.200.20">
    <property type="entry name" value="Phosphorylase Kinase, domain 1"/>
    <property type="match status" value="1"/>
</dbReference>
<dbReference type="InterPro" id="IPR011009">
    <property type="entry name" value="Kinase-like_dom_sf"/>
</dbReference>
<dbReference type="PANTHER" id="PTHR43289">
    <property type="entry name" value="MITOGEN-ACTIVATED PROTEIN KINASE KINASE KINASE 20-RELATED"/>
    <property type="match status" value="1"/>
</dbReference>
<keyword evidence="8" id="KW-0472">Membrane</keyword>
<evidence type="ECO:0000256" key="4">
    <source>
        <dbReference type="ARBA" id="ARBA00022741"/>
    </source>
</evidence>
<dbReference type="PROSITE" id="PS50011">
    <property type="entry name" value="PROTEIN_KINASE_DOM"/>
    <property type="match status" value="1"/>
</dbReference>
<dbReference type="KEGG" id="mri:Mal4_51990"/>
<dbReference type="CDD" id="cd14014">
    <property type="entry name" value="STKc_PknB_like"/>
    <property type="match status" value="1"/>
</dbReference>
<dbReference type="RefSeq" id="WP_145372085.1">
    <property type="nucleotide sequence ID" value="NZ_CP036275.1"/>
</dbReference>
<dbReference type="OrthoDB" id="6111975at2"/>
<keyword evidence="11" id="KW-1185">Reference proteome</keyword>
<evidence type="ECO:0000256" key="1">
    <source>
        <dbReference type="ARBA" id="ARBA00012513"/>
    </source>
</evidence>
<dbReference type="SUPFAM" id="SSF56112">
    <property type="entry name" value="Protein kinase-like (PK-like)"/>
    <property type="match status" value="1"/>
</dbReference>
<evidence type="ECO:0000256" key="2">
    <source>
        <dbReference type="ARBA" id="ARBA00022527"/>
    </source>
</evidence>
<gene>
    <name evidence="10" type="primary">pknB_27</name>
    <name evidence="10" type="ORF">Mal4_51990</name>
</gene>
<feature type="region of interest" description="Disordered" evidence="7">
    <location>
        <begin position="294"/>
        <end position="313"/>
    </location>
</feature>
<proteinExistence type="predicted"/>
<keyword evidence="5 10" id="KW-0418">Kinase</keyword>
<accession>A0A517ZED3</accession>
<dbReference type="InterPro" id="IPR008271">
    <property type="entry name" value="Ser/Thr_kinase_AS"/>
</dbReference>
<dbReference type="Gene3D" id="1.10.510.10">
    <property type="entry name" value="Transferase(Phosphotransferase) domain 1"/>
    <property type="match status" value="1"/>
</dbReference>
<dbReference type="SMART" id="SM00220">
    <property type="entry name" value="S_TKc"/>
    <property type="match status" value="1"/>
</dbReference>
<keyword evidence="6" id="KW-0067">ATP-binding</keyword>